<keyword evidence="4" id="KW-1185">Reference proteome</keyword>
<feature type="domain" description="NUMOD4" evidence="1">
    <location>
        <begin position="4"/>
        <end position="56"/>
    </location>
</feature>
<protein>
    <recommendedName>
        <fullName evidence="5">HNH nuclease domain-containing protein</fullName>
    </recommendedName>
</protein>
<dbReference type="STRING" id="354355.SAMN05660816_06930"/>
<evidence type="ECO:0000259" key="1">
    <source>
        <dbReference type="Pfam" id="PF07463"/>
    </source>
</evidence>
<accession>A0A1V9EDE4</accession>
<evidence type="ECO:0000313" key="3">
    <source>
        <dbReference type="EMBL" id="OQP44137.1"/>
    </source>
</evidence>
<proteinExistence type="predicted"/>
<evidence type="ECO:0000259" key="2">
    <source>
        <dbReference type="Pfam" id="PF13392"/>
    </source>
</evidence>
<dbReference type="RefSeq" id="WP_081203051.1">
    <property type="nucleotide sequence ID" value="NZ_FOCZ01000028.1"/>
</dbReference>
<evidence type="ECO:0008006" key="5">
    <source>
        <dbReference type="Google" id="ProtNLM"/>
    </source>
</evidence>
<dbReference type="InterPro" id="IPR044925">
    <property type="entry name" value="His-Me_finger_sf"/>
</dbReference>
<evidence type="ECO:0000313" key="4">
    <source>
        <dbReference type="Proteomes" id="UP000192610"/>
    </source>
</evidence>
<dbReference type="EMBL" id="LVXG01000039">
    <property type="protein sequence ID" value="OQP44137.1"/>
    <property type="molecule type" value="Genomic_DNA"/>
</dbReference>
<dbReference type="GO" id="GO:0016788">
    <property type="term" value="F:hydrolase activity, acting on ester bonds"/>
    <property type="evidence" value="ECO:0007669"/>
    <property type="project" value="InterPro"/>
</dbReference>
<dbReference type="Proteomes" id="UP000192610">
    <property type="component" value="Unassembled WGS sequence"/>
</dbReference>
<name>A0A1V9EDE4_9BACT</name>
<dbReference type="Pfam" id="PF13392">
    <property type="entry name" value="HNH_3"/>
    <property type="match status" value="1"/>
</dbReference>
<dbReference type="SUPFAM" id="SSF54060">
    <property type="entry name" value="His-Me finger endonucleases"/>
    <property type="match status" value="1"/>
</dbReference>
<dbReference type="AlphaFoldDB" id="A0A1V9EDE4"/>
<sequence>MIQETWRDVVGYEGLYLISNLGNLKSIDRIIKTKDGTCSFRKGRNITIRKNNFGYYESRVYKNGKKKSVFLHRIIAEAFIPNPNGLPQVDHINGDKRDNRICNLRWVSRSQNMKAAYELGLCKNPRHNRRQVIDTCTNKVYSSMLEAAKANDIPYGAFKSLMYGVSRNNTCLQLAA</sequence>
<dbReference type="Pfam" id="PF07463">
    <property type="entry name" value="NUMOD4"/>
    <property type="match status" value="1"/>
</dbReference>
<dbReference type="InterPro" id="IPR010902">
    <property type="entry name" value="NUMOD4"/>
</dbReference>
<dbReference type="InterPro" id="IPR003615">
    <property type="entry name" value="HNH_nuc"/>
</dbReference>
<dbReference type="OrthoDB" id="6631788at2"/>
<organism evidence="3 4">
    <name type="scientific">Niastella yeongjuensis</name>
    <dbReference type="NCBI Taxonomy" id="354355"/>
    <lineage>
        <taxon>Bacteria</taxon>
        <taxon>Pseudomonadati</taxon>
        <taxon>Bacteroidota</taxon>
        <taxon>Chitinophagia</taxon>
        <taxon>Chitinophagales</taxon>
        <taxon>Chitinophagaceae</taxon>
        <taxon>Niastella</taxon>
    </lineage>
</organism>
<dbReference type="Gene3D" id="3.90.75.20">
    <property type="match status" value="1"/>
</dbReference>
<feature type="domain" description="HNH nuclease" evidence="2">
    <location>
        <begin position="70"/>
        <end position="113"/>
    </location>
</feature>
<gene>
    <name evidence="3" type="ORF">A4H97_33745</name>
</gene>
<reference evidence="4" key="1">
    <citation type="submission" date="2016-04" db="EMBL/GenBank/DDBJ databases">
        <authorList>
            <person name="Chen L."/>
            <person name="Zhuang W."/>
            <person name="Wang G."/>
        </authorList>
    </citation>
    <scope>NUCLEOTIDE SEQUENCE [LARGE SCALE GENOMIC DNA]</scope>
    <source>
        <strain evidence="4">17621</strain>
    </source>
</reference>
<comment type="caution">
    <text evidence="3">The sequence shown here is derived from an EMBL/GenBank/DDBJ whole genome shotgun (WGS) entry which is preliminary data.</text>
</comment>